<evidence type="ECO:0000256" key="10">
    <source>
        <dbReference type="ARBA" id="ARBA00023136"/>
    </source>
</evidence>
<evidence type="ECO:0000256" key="3">
    <source>
        <dbReference type="ARBA" id="ARBA00022516"/>
    </source>
</evidence>
<dbReference type="GO" id="GO:0030674">
    <property type="term" value="F:protein-macromolecule adaptor activity"/>
    <property type="evidence" value="ECO:0007669"/>
    <property type="project" value="TreeGrafter"/>
</dbReference>
<name>A0AAV7KA89_9METZ</name>
<keyword evidence="8" id="KW-0756">Sterol biosynthesis</keyword>
<dbReference type="Pfam" id="PF03694">
    <property type="entry name" value="Erg28"/>
    <property type="match status" value="1"/>
</dbReference>
<keyword evidence="6" id="KW-0752">Steroid biosynthesis</keyword>
<evidence type="ECO:0000256" key="11">
    <source>
        <dbReference type="ARBA" id="ARBA00023166"/>
    </source>
</evidence>
<evidence type="ECO:0000256" key="1">
    <source>
        <dbReference type="ARBA" id="ARBA00004477"/>
    </source>
</evidence>
<feature type="transmembrane region" description="Helical" evidence="13">
    <location>
        <begin position="101"/>
        <end position="122"/>
    </location>
</feature>
<evidence type="ECO:0000256" key="8">
    <source>
        <dbReference type="ARBA" id="ARBA00023011"/>
    </source>
</evidence>
<keyword evidence="11" id="KW-1207">Sterol metabolism</keyword>
<feature type="transmembrane region" description="Helical" evidence="13">
    <location>
        <begin position="6"/>
        <end position="24"/>
    </location>
</feature>
<keyword evidence="3" id="KW-0444">Lipid biosynthesis</keyword>
<keyword evidence="15" id="KW-1185">Reference proteome</keyword>
<feature type="transmembrane region" description="Helical" evidence="13">
    <location>
        <begin position="45"/>
        <end position="64"/>
    </location>
</feature>
<reference evidence="14 15" key="1">
    <citation type="journal article" date="2023" name="BMC Biol.">
        <title>The compact genome of the sponge Oopsacas minuta (Hexactinellida) is lacking key metazoan core genes.</title>
        <authorList>
            <person name="Santini S."/>
            <person name="Schenkelaars Q."/>
            <person name="Jourda C."/>
            <person name="Duchesne M."/>
            <person name="Belahbib H."/>
            <person name="Rocher C."/>
            <person name="Selva M."/>
            <person name="Riesgo A."/>
            <person name="Vervoort M."/>
            <person name="Leys S.P."/>
            <person name="Kodjabachian L."/>
            <person name="Le Bivic A."/>
            <person name="Borchiellini C."/>
            <person name="Claverie J.M."/>
            <person name="Renard E."/>
        </authorList>
    </citation>
    <scope>NUCLEOTIDE SEQUENCE [LARGE SCALE GENOMIC DNA]</scope>
    <source>
        <strain evidence="14">SPO-2</strain>
    </source>
</reference>
<dbReference type="AlphaFoldDB" id="A0AAV7KA89"/>
<evidence type="ECO:0000256" key="7">
    <source>
        <dbReference type="ARBA" id="ARBA00022989"/>
    </source>
</evidence>
<dbReference type="GO" id="GO:0016126">
    <property type="term" value="P:sterol biosynthetic process"/>
    <property type="evidence" value="ECO:0007669"/>
    <property type="project" value="UniProtKB-KW"/>
</dbReference>
<keyword evidence="12" id="KW-0753">Steroid metabolism</keyword>
<evidence type="ECO:0000313" key="14">
    <source>
        <dbReference type="EMBL" id="KAI6657610.1"/>
    </source>
</evidence>
<evidence type="ECO:0000256" key="12">
    <source>
        <dbReference type="ARBA" id="ARBA00023221"/>
    </source>
</evidence>
<protein>
    <submittedName>
        <fullName evidence="14">Uncharacterized protein</fullName>
    </submittedName>
</protein>
<evidence type="ECO:0000256" key="6">
    <source>
        <dbReference type="ARBA" id="ARBA00022955"/>
    </source>
</evidence>
<evidence type="ECO:0000256" key="2">
    <source>
        <dbReference type="ARBA" id="ARBA00005377"/>
    </source>
</evidence>
<dbReference type="PANTHER" id="PTHR15451:SF19">
    <property type="entry name" value="ERGOSTEROL BIOSYNTHETIC PROTEIN 28 HOMOLOG"/>
    <property type="match status" value="1"/>
</dbReference>
<organism evidence="14 15">
    <name type="scientific">Oopsacas minuta</name>
    <dbReference type="NCBI Taxonomy" id="111878"/>
    <lineage>
        <taxon>Eukaryota</taxon>
        <taxon>Metazoa</taxon>
        <taxon>Porifera</taxon>
        <taxon>Hexactinellida</taxon>
        <taxon>Hexasterophora</taxon>
        <taxon>Lyssacinosida</taxon>
        <taxon>Leucopsacidae</taxon>
        <taxon>Oopsacas</taxon>
    </lineage>
</organism>
<evidence type="ECO:0000313" key="15">
    <source>
        <dbReference type="Proteomes" id="UP001165289"/>
    </source>
</evidence>
<proteinExistence type="inferred from homology"/>
<evidence type="ECO:0000256" key="4">
    <source>
        <dbReference type="ARBA" id="ARBA00022692"/>
    </source>
</evidence>
<gene>
    <name evidence="14" type="ORF">LOD99_353</name>
</gene>
<comment type="subcellular location">
    <subcellularLocation>
        <location evidence="1">Endoplasmic reticulum membrane</location>
        <topology evidence="1">Multi-pass membrane protein</topology>
    </subcellularLocation>
</comment>
<comment type="caution">
    <text evidence="14">The sequence shown here is derived from an EMBL/GenBank/DDBJ whole genome shotgun (WGS) entry which is preliminary data.</text>
</comment>
<evidence type="ECO:0000256" key="13">
    <source>
        <dbReference type="SAM" id="Phobius"/>
    </source>
</evidence>
<dbReference type="InterPro" id="IPR005352">
    <property type="entry name" value="Erg28"/>
</dbReference>
<keyword evidence="7 13" id="KW-1133">Transmembrane helix</keyword>
<dbReference type="Proteomes" id="UP001165289">
    <property type="component" value="Unassembled WGS sequence"/>
</dbReference>
<dbReference type="GO" id="GO:0005789">
    <property type="term" value="C:endoplasmic reticulum membrane"/>
    <property type="evidence" value="ECO:0007669"/>
    <property type="project" value="UniProtKB-SubCell"/>
</dbReference>
<evidence type="ECO:0000256" key="5">
    <source>
        <dbReference type="ARBA" id="ARBA00022824"/>
    </source>
</evidence>
<keyword evidence="5" id="KW-0256">Endoplasmic reticulum</keyword>
<keyword evidence="9" id="KW-0443">Lipid metabolism</keyword>
<feature type="transmembrane region" description="Helical" evidence="13">
    <location>
        <begin position="70"/>
        <end position="89"/>
    </location>
</feature>
<evidence type="ECO:0000256" key="9">
    <source>
        <dbReference type="ARBA" id="ARBA00023098"/>
    </source>
</evidence>
<accession>A0AAV7KA89</accession>
<keyword evidence="4 13" id="KW-0812">Transmembrane</keyword>
<sequence>MELALRGWIGLVGGIALINGLNCFRNPEVIQENVYSKHPEASDMAVRLFGVWNIMSAIVRIGCAWDFNNIALQSITELSFLIAFLYFSLETTVYKTISFTPGVIAPIIISSITPLAMIAYSLS</sequence>
<comment type="similarity">
    <text evidence="2">Belongs to the ERG28 family.</text>
</comment>
<dbReference type="EMBL" id="JAKMXF010000111">
    <property type="protein sequence ID" value="KAI6657610.1"/>
    <property type="molecule type" value="Genomic_DNA"/>
</dbReference>
<keyword evidence="10 13" id="KW-0472">Membrane</keyword>
<dbReference type="PANTHER" id="PTHR15451">
    <property type="entry name" value="ERGOSTEROL BIOSYNTHETIC PROTEIN 28-RELATED"/>
    <property type="match status" value="1"/>
</dbReference>